<accession>A0A8E4ZCB3</accession>
<organism evidence="1 2">
    <name type="scientific">Olleya phage Harreka_1</name>
    <dbReference type="NCBI Taxonomy" id="2745673"/>
    <lineage>
        <taxon>Viruses</taxon>
        <taxon>Duplodnaviria</taxon>
        <taxon>Heunggongvirae</taxon>
        <taxon>Uroviricota</taxon>
        <taxon>Caudoviricetes</taxon>
        <taxon>Aggregaviridae</taxon>
        <taxon>Harrekavirus</taxon>
        <taxon>Harrekavirus harreka</taxon>
    </lineage>
</organism>
<dbReference type="Proteomes" id="UP000693706">
    <property type="component" value="Segment"/>
</dbReference>
<gene>
    <name evidence="1" type="ORF">Harreka1_34</name>
</gene>
<sequence>MLYNLKNIVEETDFKRRSRELINEGCWVELKKKAKNRTIKTNAYLHVCISLFAIEFGYTLDEAKTLLKRMCPFMIYEKNDQKFLKRTRDLNTEDCSTFVNWIRNYSSQNGYYILSADEYKTNSYAIDKEINKHKEFL</sequence>
<keyword evidence="2" id="KW-1185">Reference proteome</keyword>
<reference evidence="1" key="1">
    <citation type="submission" date="2020-07" db="EMBL/GenBank/DDBJ databases">
        <title>Highly diverse flavobacterial phages as mortality factor during North Sea spring blooms.</title>
        <authorList>
            <person name="Bartlau N."/>
            <person name="Wichels A."/>
            <person name="Krohne G."/>
            <person name="Adriaenssens E.M."/>
            <person name="Heins A."/>
            <person name="Fuchs B.M."/>
            <person name="Amann R."/>
            <person name="Moraru C."/>
        </authorList>
    </citation>
    <scope>NUCLEOTIDE SEQUENCE</scope>
</reference>
<evidence type="ECO:0000313" key="1">
    <source>
        <dbReference type="EMBL" id="QQV90441.1"/>
    </source>
</evidence>
<protein>
    <submittedName>
        <fullName evidence="1">Uncharacterized protein</fullName>
    </submittedName>
</protein>
<name>A0A8E4ZCB3_9CAUD</name>
<dbReference type="EMBL" id="MT732457">
    <property type="protein sequence ID" value="QQV90441.1"/>
    <property type="molecule type" value="Genomic_DNA"/>
</dbReference>
<proteinExistence type="predicted"/>
<evidence type="ECO:0000313" key="2">
    <source>
        <dbReference type="Proteomes" id="UP000693706"/>
    </source>
</evidence>